<organism evidence="1 2">
    <name type="scientific">Miniphocaeibacter halophilus</name>
    <dbReference type="NCBI Taxonomy" id="2931922"/>
    <lineage>
        <taxon>Bacteria</taxon>
        <taxon>Bacillati</taxon>
        <taxon>Bacillota</taxon>
        <taxon>Tissierellia</taxon>
        <taxon>Tissierellales</taxon>
        <taxon>Peptoniphilaceae</taxon>
        <taxon>Miniphocaeibacter</taxon>
    </lineage>
</organism>
<keyword evidence="2" id="KW-1185">Reference proteome</keyword>
<protein>
    <submittedName>
        <fullName evidence="1">TlyA family RNA methyltransferase</fullName>
    </submittedName>
</protein>
<evidence type="ECO:0000313" key="2">
    <source>
        <dbReference type="Proteomes" id="UP000595814"/>
    </source>
</evidence>
<dbReference type="EMBL" id="CP066744">
    <property type="protein sequence ID" value="QQK07552.1"/>
    <property type="molecule type" value="Genomic_DNA"/>
</dbReference>
<reference evidence="1 2" key="1">
    <citation type="journal article" date="2022" name="Int. J. Syst. Evol. Microbiol.">
        <title>Miniphocaeibacter halophilus sp. nov., an ammonium-tolerant acetate-producing bacterium isolated from a biogas system.</title>
        <authorList>
            <person name="Schnurer A."/>
            <person name="Singh A."/>
            <person name="Bi S."/>
            <person name="Qiao W."/>
            <person name="Westerholm M."/>
        </authorList>
    </citation>
    <scope>NUCLEOTIDE SEQUENCE [LARGE SCALE GENOMIC DNA]</scope>
    <source>
        <strain evidence="1 2">AMB_01</strain>
    </source>
</reference>
<sequence length="270" mass="31007">MEEKRVDILLTELGYSKSRTYSKELIKQKRVYLNNKLVTKPSTLANKDNIKVIAGKDYVSRGAYKLIKALEIFNIEVNNKICLDIGSSTGGFTQVLLEYGAKKIYALDVGTSQLDKSIKDNPKVISLENTNIKNIDTDVFYKYNLEIITIDISFISIKKILFILEEIVHDFTNIIILIKPQFEGNSTLLKKGIVNKKFHYNILRDIIDYINKNGFIVMNLSFSPILGKEGNVEYLAHLVKGKQKKIFPKDIIVETIESAFDKRRRNEEIY</sequence>
<keyword evidence="1" id="KW-0489">Methyltransferase</keyword>
<name>A0AC61MPQ8_9FIRM</name>
<proteinExistence type="predicted"/>
<evidence type="ECO:0000313" key="1">
    <source>
        <dbReference type="EMBL" id="QQK07552.1"/>
    </source>
</evidence>
<dbReference type="Proteomes" id="UP000595814">
    <property type="component" value="Chromosome"/>
</dbReference>
<accession>A0AC61MPQ8</accession>
<gene>
    <name evidence="1" type="ORF">JFY71_09665</name>
</gene>
<keyword evidence="1" id="KW-0808">Transferase</keyword>